<dbReference type="InterPro" id="IPR052524">
    <property type="entry name" value="MFS_Cyanate_Porter"/>
</dbReference>
<dbReference type="PATRIC" id="fig|665952.3.peg.469"/>
<dbReference type="PROSITE" id="PS50850">
    <property type="entry name" value="MFS"/>
    <property type="match status" value="1"/>
</dbReference>
<dbReference type="GO" id="GO:0022857">
    <property type="term" value="F:transmembrane transporter activity"/>
    <property type="evidence" value="ECO:0007669"/>
    <property type="project" value="InterPro"/>
</dbReference>
<feature type="transmembrane region" description="Helical" evidence="6">
    <location>
        <begin position="215"/>
        <end position="238"/>
    </location>
</feature>
<keyword evidence="5 6" id="KW-0472">Membrane</keyword>
<dbReference type="Pfam" id="PF07690">
    <property type="entry name" value="MFS_1"/>
    <property type="match status" value="1"/>
</dbReference>
<dbReference type="InterPro" id="IPR020846">
    <property type="entry name" value="MFS_dom"/>
</dbReference>
<comment type="caution">
    <text evidence="8">The sequence shown here is derived from an EMBL/GenBank/DDBJ whole genome shotgun (WGS) entry which is preliminary data.</text>
</comment>
<proteinExistence type="predicted"/>
<dbReference type="EMBL" id="ACWF01000019">
    <property type="protein sequence ID" value="EHL79304.1"/>
    <property type="molecule type" value="Genomic_DNA"/>
</dbReference>
<feature type="domain" description="Major facilitator superfamily (MFS) profile" evidence="7">
    <location>
        <begin position="15"/>
        <end position="404"/>
    </location>
</feature>
<evidence type="ECO:0000259" key="7">
    <source>
        <dbReference type="PROSITE" id="PS50850"/>
    </source>
</evidence>
<feature type="transmembrane region" description="Helical" evidence="6">
    <location>
        <begin position="369"/>
        <end position="390"/>
    </location>
</feature>
<feature type="transmembrane region" description="Helical" evidence="6">
    <location>
        <begin position="49"/>
        <end position="67"/>
    </location>
</feature>
<dbReference type="Gene3D" id="1.20.1250.20">
    <property type="entry name" value="MFS general substrate transporter like domains"/>
    <property type="match status" value="1"/>
</dbReference>
<feature type="transmembrane region" description="Helical" evidence="6">
    <location>
        <begin position="250"/>
        <end position="269"/>
    </location>
</feature>
<feature type="transmembrane region" description="Helical" evidence="6">
    <location>
        <begin position="305"/>
        <end position="327"/>
    </location>
</feature>
<name>G9QHR6_9BACI</name>
<evidence type="ECO:0000256" key="3">
    <source>
        <dbReference type="ARBA" id="ARBA00022692"/>
    </source>
</evidence>
<dbReference type="Proteomes" id="UP000011747">
    <property type="component" value="Unassembled WGS sequence"/>
</dbReference>
<dbReference type="InterPro" id="IPR004747">
    <property type="entry name" value="CynX-like"/>
</dbReference>
<gene>
    <name evidence="8" type="ORF">HMPREF1015_01280</name>
</gene>
<dbReference type="PANTHER" id="PTHR23523">
    <property type="match status" value="1"/>
</dbReference>
<dbReference type="AlphaFoldDB" id="G9QHR6"/>
<evidence type="ECO:0000313" key="8">
    <source>
        <dbReference type="EMBL" id="EHL79304.1"/>
    </source>
</evidence>
<dbReference type="NCBIfam" id="TIGR00896">
    <property type="entry name" value="CynX"/>
    <property type="match status" value="1"/>
</dbReference>
<evidence type="ECO:0000256" key="5">
    <source>
        <dbReference type="ARBA" id="ARBA00023136"/>
    </source>
</evidence>
<keyword evidence="9" id="KW-1185">Reference proteome</keyword>
<comment type="subcellular location">
    <subcellularLocation>
        <location evidence="1">Cell membrane</location>
        <topology evidence="1">Multi-pass membrane protein</topology>
    </subcellularLocation>
</comment>
<sequence>MKETAAFKHFDKKWVFLVIGILFVAANLRPSLTAVGPVLGFIREDLGLSHSVAGLLSTLPLMAFFVFSPLVPQLSGKFGMERTLFFSLLLLTAGIFIRSCSSIFTLFLGTFMIGTAIAAGNVLLPGLIKRDFPHQVGLMTGGYSLSMNTFAALGSGLSVPLTHALGYGWQGSLMFWALLSLVALFIWQPQLRHTTMNHLPTYKNKEKNRLWRSKLAWKVTIFMGFQSFVFYISINWFPNVFQDRGMSAEASGWMVSIMQFVGMPATFIVPILAERLSSQRLLSTIVCLIGIIGYAGLLMENPDYTIWWVLLIGISQGATFGLALTFISLRAKTDYTAARLSGMAQSIGYLFAAFGPFLFGLLHDLTGHWFVPLFLLVAATTVQLVSGLGAGRNSYVLEEETTIS</sequence>
<evidence type="ECO:0000256" key="4">
    <source>
        <dbReference type="ARBA" id="ARBA00022989"/>
    </source>
</evidence>
<dbReference type="InterPro" id="IPR036259">
    <property type="entry name" value="MFS_trans_sf"/>
</dbReference>
<evidence type="ECO:0000256" key="2">
    <source>
        <dbReference type="ARBA" id="ARBA00022448"/>
    </source>
</evidence>
<feature type="transmembrane region" description="Helical" evidence="6">
    <location>
        <begin position="281"/>
        <end position="299"/>
    </location>
</feature>
<feature type="transmembrane region" description="Helical" evidence="6">
    <location>
        <begin position="79"/>
        <end position="97"/>
    </location>
</feature>
<dbReference type="CDD" id="cd17339">
    <property type="entry name" value="MFS_NIMT_CynX_like"/>
    <property type="match status" value="1"/>
</dbReference>
<feature type="transmembrane region" description="Helical" evidence="6">
    <location>
        <begin position="167"/>
        <end position="187"/>
    </location>
</feature>
<protein>
    <submittedName>
        <fullName evidence="8">Cyanate transporter</fullName>
    </submittedName>
</protein>
<feature type="transmembrane region" description="Helical" evidence="6">
    <location>
        <begin position="103"/>
        <end position="124"/>
    </location>
</feature>
<evidence type="ECO:0000313" key="9">
    <source>
        <dbReference type="Proteomes" id="UP000011747"/>
    </source>
</evidence>
<accession>G9QHR6</accession>
<dbReference type="RefSeq" id="WP_003352750.1">
    <property type="nucleotide sequence ID" value="NZ_JH414742.1"/>
</dbReference>
<feature type="transmembrane region" description="Helical" evidence="6">
    <location>
        <begin position="347"/>
        <end position="363"/>
    </location>
</feature>
<keyword evidence="3 6" id="KW-0812">Transmembrane</keyword>
<reference evidence="8 9" key="1">
    <citation type="submission" date="2011-09" db="EMBL/GenBank/DDBJ databases">
        <title>The Genome Sequence of Bacillus smithii 7_3_47FAA.</title>
        <authorList>
            <consortium name="The Broad Institute Genome Sequencing Platform"/>
            <person name="Earl A."/>
            <person name="Ward D."/>
            <person name="Feldgarden M."/>
            <person name="Gevers D."/>
            <person name="Daigneault M."/>
            <person name="Strauss J."/>
            <person name="Allen-Vercoe E."/>
            <person name="Young S.K."/>
            <person name="Zeng Q."/>
            <person name="Gargeya S."/>
            <person name="Fitzgerald M."/>
            <person name="Haas B."/>
            <person name="Abouelleil A."/>
            <person name="Alvarado L."/>
            <person name="Arachchi H.M."/>
            <person name="Berlin A."/>
            <person name="Brown A."/>
            <person name="Chapman S.B."/>
            <person name="Chen Z."/>
            <person name="Dunbar C."/>
            <person name="Freedman E."/>
            <person name="Gearin G."/>
            <person name="Goldberg J."/>
            <person name="Griggs A."/>
            <person name="Gujja S."/>
            <person name="Heiman D."/>
            <person name="Howarth C."/>
            <person name="Larson L."/>
            <person name="Lui A."/>
            <person name="MacDonald P.J.P."/>
            <person name="Montmayeur A."/>
            <person name="Murphy C."/>
            <person name="Neiman D."/>
            <person name="Pearson M."/>
            <person name="Priest M."/>
            <person name="Roberts A."/>
            <person name="Saif S."/>
            <person name="Shea T."/>
            <person name="Shenoy N."/>
            <person name="Sisk P."/>
            <person name="Stolte C."/>
            <person name="Sykes S."/>
            <person name="Wortman J."/>
            <person name="Nusbaum C."/>
            <person name="Birren B."/>
        </authorList>
    </citation>
    <scope>NUCLEOTIDE SEQUENCE [LARGE SCALE GENOMIC DNA]</scope>
    <source>
        <strain evidence="8 9">7_3_47FAA</strain>
    </source>
</reference>
<evidence type="ECO:0000256" key="6">
    <source>
        <dbReference type="SAM" id="Phobius"/>
    </source>
</evidence>
<dbReference type="PANTHER" id="PTHR23523:SF2">
    <property type="entry name" value="2-NITROIMIDAZOLE TRANSPORTER"/>
    <property type="match status" value="1"/>
</dbReference>
<dbReference type="HOGENOM" id="CLU_038046_1_0_9"/>
<feature type="transmembrane region" description="Helical" evidence="6">
    <location>
        <begin position="136"/>
        <end position="161"/>
    </location>
</feature>
<dbReference type="InterPro" id="IPR011701">
    <property type="entry name" value="MFS"/>
</dbReference>
<organism evidence="8 9">
    <name type="scientific">Bacillus smithii 7_3_47FAA</name>
    <dbReference type="NCBI Taxonomy" id="665952"/>
    <lineage>
        <taxon>Bacteria</taxon>
        <taxon>Bacillati</taxon>
        <taxon>Bacillota</taxon>
        <taxon>Bacilli</taxon>
        <taxon>Bacillales</taxon>
        <taxon>Bacillaceae</taxon>
        <taxon>Bacillus</taxon>
    </lineage>
</organism>
<keyword evidence="2" id="KW-0813">Transport</keyword>
<dbReference type="GO" id="GO:0005886">
    <property type="term" value="C:plasma membrane"/>
    <property type="evidence" value="ECO:0007669"/>
    <property type="project" value="UniProtKB-SubCell"/>
</dbReference>
<dbReference type="SUPFAM" id="SSF103473">
    <property type="entry name" value="MFS general substrate transporter"/>
    <property type="match status" value="1"/>
</dbReference>
<evidence type="ECO:0000256" key="1">
    <source>
        <dbReference type="ARBA" id="ARBA00004651"/>
    </source>
</evidence>
<keyword evidence="4 6" id="KW-1133">Transmembrane helix</keyword>